<accession>A0A8C4YYU1</accession>
<evidence type="ECO:0000256" key="15">
    <source>
        <dbReference type="ARBA" id="ARBA00036293"/>
    </source>
</evidence>
<feature type="transmembrane region" description="Helical" evidence="17">
    <location>
        <begin position="221"/>
        <end position="251"/>
    </location>
</feature>
<evidence type="ECO:0000256" key="9">
    <source>
        <dbReference type="ARBA" id="ARBA00023065"/>
    </source>
</evidence>
<evidence type="ECO:0000256" key="4">
    <source>
        <dbReference type="ARBA" id="ARBA00022475"/>
    </source>
</evidence>
<reference evidence="20" key="1">
    <citation type="submission" date="2025-08" db="UniProtKB">
        <authorList>
            <consortium name="Ensembl"/>
        </authorList>
    </citation>
    <scope>IDENTIFICATION</scope>
</reference>
<dbReference type="Gene3D" id="1.10.357.20">
    <property type="entry name" value="SLC41 divalent cation transporters, integral membrane domain"/>
    <property type="match status" value="2"/>
</dbReference>
<keyword evidence="10 17" id="KW-0472">Membrane</keyword>
<evidence type="ECO:0000256" key="2">
    <source>
        <dbReference type="ARBA" id="ARBA00009749"/>
    </source>
</evidence>
<feature type="domain" description="SLC41A/MgtE integral membrane" evidence="19">
    <location>
        <begin position="149"/>
        <end position="282"/>
    </location>
</feature>
<name>A0A8C4YYU1_GADMO</name>
<dbReference type="OMA" id="MCVAARF"/>
<feature type="transmembrane region" description="Helical" evidence="17">
    <location>
        <begin position="108"/>
        <end position="130"/>
    </location>
</feature>
<keyword evidence="6" id="KW-0677">Repeat</keyword>
<evidence type="ECO:0000256" key="16">
    <source>
        <dbReference type="ARBA" id="ARBA00046252"/>
    </source>
</evidence>
<keyword evidence="8 17" id="KW-1133">Transmembrane helix</keyword>
<evidence type="ECO:0000256" key="8">
    <source>
        <dbReference type="ARBA" id="ARBA00022989"/>
    </source>
</evidence>
<evidence type="ECO:0000256" key="14">
    <source>
        <dbReference type="ARBA" id="ARBA00036245"/>
    </source>
</evidence>
<dbReference type="InterPro" id="IPR036739">
    <property type="entry name" value="SLC41_membr_dom_sf"/>
</dbReference>
<keyword evidence="7 17" id="KW-0460">Magnesium</keyword>
<comment type="catalytic activity">
    <reaction evidence="13">
        <text>Fe(2+)(in) = Fe(2+)(out)</text>
        <dbReference type="Rhea" id="RHEA:28486"/>
        <dbReference type="ChEBI" id="CHEBI:29033"/>
    </reaction>
</comment>
<evidence type="ECO:0000256" key="6">
    <source>
        <dbReference type="ARBA" id="ARBA00022737"/>
    </source>
</evidence>
<evidence type="ECO:0000256" key="12">
    <source>
        <dbReference type="ARBA" id="ARBA00036173"/>
    </source>
</evidence>
<feature type="transmembrane region" description="Helical" evidence="17">
    <location>
        <begin position="449"/>
        <end position="473"/>
    </location>
</feature>
<evidence type="ECO:0000313" key="21">
    <source>
        <dbReference type="Proteomes" id="UP000694546"/>
    </source>
</evidence>
<evidence type="ECO:0000256" key="3">
    <source>
        <dbReference type="ARBA" id="ARBA00022448"/>
    </source>
</evidence>
<protein>
    <recommendedName>
        <fullName evidence="17">Solute carrier family 41 member</fullName>
    </recommendedName>
</protein>
<dbReference type="InterPro" id="IPR006667">
    <property type="entry name" value="SLC41_membr_dom"/>
</dbReference>
<dbReference type="GO" id="GO:0030001">
    <property type="term" value="P:metal ion transport"/>
    <property type="evidence" value="ECO:0007669"/>
    <property type="project" value="UniProtKB-UniRule"/>
</dbReference>
<comment type="function">
    <text evidence="17">Acts as a magnesium transporter.</text>
</comment>
<comment type="similarity">
    <text evidence="2 17">Belongs to the SLC41A transporter family.</text>
</comment>
<keyword evidence="21" id="KW-1185">Reference proteome</keyword>
<comment type="catalytic activity">
    <reaction evidence="11">
        <text>Mg(2+)(in) = Mg(2+)(out)</text>
        <dbReference type="Rhea" id="RHEA:29827"/>
        <dbReference type="ChEBI" id="CHEBI:18420"/>
    </reaction>
</comment>
<comment type="subcellular location">
    <subcellularLocation>
        <location evidence="1">Cell membrane</location>
        <topology evidence="1">Multi-pass membrane protein</topology>
    </subcellularLocation>
    <subcellularLocation>
        <location evidence="17">Membrane</location>
        <topology evidence="17">Multi-pass membrane protein</topology>
    </subcellularLocation>
</comment>
<dbReference type="GO" id="GO:0008324">
    <property type="term" value="F:monoatomic cation transmembrane transporter activity"/>
    <property type="evidence" value="ECO:0007669"/>
    <property type="project" value="UniProtKB-UniRule"/>
</dbReference>
<reference evidence="20" key="2">
    <citation type="submission" date="2025-09" db="UniProtKB">
        <authorList>
            <consortium name="Ensembl"/>
        </authorList>
    </citation>
    <scope>IDENTIFICATION</scope>
</reference>
<evidence type="ECO:0000256" key="10">
    <source>
        <dbReference type="ARBA" id="ARBA00023136"/>
    </source>
</evidence>
<feature type="region of interest" description="Disordered" evidence="18">
    <location>
        <begin position="1"/>
        <end position="22"/>
    </location>
</feature>
<sequence>SRFPAGFEKYQESNSHPRNSLKEFPVLSSPWAMQYPSPWEQVTLQDLRGYRTPRYTSLSRVHVDEAEPLLPGGVRSARSLHKAGGTRGDPQSREGAPPARPTETMPALVLQILVPFLLAGLGTVSAGMLLDLVQHWEVFQEVTEIFILVPSALGLKGNLEMTLASRLSTAVNTGKMETARERRSLIIGNLSLKQLQATVLGLLAALMAIALGWMAEGQMPFNHALLLCSVSLATAFMASLLQGVIMVALILGSKKLGINPDNVATPLAASFGDLITLAFLASFSRWFYGCLEPYSYVLVLVNVVLLCLIPLWVAISSRQPASRILLRKGWEPIITAMLISSLGGLILDKTVTNANLAGIIIFVPVINGIGGSLVSIQCSRIATALHIGSSPGEVPEGRKGPCRACHMFFGSGANYRSAQVLFLLVIPGQLIFLYTIHLMEGAHTVPTPFFLFIFLAVALLQVYSLLCVADWLVPWLWQRGKDPDSFSIPYLTALGDLLGTTLLSLGQPFKAIDIGLSLGVSRSTENL</sequence>
<keyword evidence="3 17" id="KW-0813">Transport</keyword>
<evidence type="ECO:0000256" key="17">
    <source>
        <dbReference type="RuleBase" id="RU369007"/>
    </source>
</evidence>
<proteinExistence type="inferred from homology"/>
<evidence type="ECO:0000256" key="1">
    <source>
        <dbReference type="ARBA" id="ARBA00004651"/>
    </source>
</evidence>
<comment type="catalytic activity">
    <reaction evidence="14">
        <text>Co(2+)(in) = Co(2+)(out)</text>
        <dbReference type="Rhea" id="RHEA:28578"/>
        <dbReference type="ChEBI" id="CHEBI:48828"/>
    </reaction>
</comment>
<dbReference type="PANTHER" id="PTHR16228">
    <property type="entry name" value="DIVALENT CATION TRANSPORTER SOLUTE CARRIER FAMILY 41"/>
    <property type="match status" value="1"/>
</dbReference>
<evidence type="ECO:0000256" key="13">
    <source>
        <dbReference type="ARBA" id="ARBA00036243"/>
    </source>
</evidence>
<keyword evidence="9 17" id="KW-0406">Ion transport</keyword>
<dbReference type="AlphaFoldDB" id="A0A8C4YYU1"/>
<evidence type="ECO:0000256" key="18">
    <source>
        <dbReference type="SAM" id="MobiDB-lite"/>
    </source>
</evidence>
<evidence type="ECO:0000256" key="7">
    <source>
        <dbReference type="ARBA" id="ARBA00022842"/>
    </source>
</evidence>
<feature type="transmembrane region" description="Helical" evidence="17">
    <location>
        <begin position="420"/>
        <end position="437"/>
    </location>
</feature>
<dbReference type="SUPFAM" id="SSF161093">
    <property type="entry name" value="MgtE membrane domain-like"/>
    <property type="match status" value="2"/>
</dbReference>
<feature type="transmembrane region" description="Helical" evidence="17">
    <location>
        <begin position="263"/>
        <end position="288"/>
    </location>
</feature>
<evidence type="ECO:0000313" key="20">
    <source>
        <dbReference type="Ensembl" id="ENSGMOP00000003716.2"/>
    </source>
</evidence>
<dbReference type="Ensembl" id="ENSGMOT00000003827.2">
    <property type="protein sequence ID" value="ENSGMOP00000003716.2"/>
    <property type="gene ID" value="ENSGMOG00000003515.2"/>
</dbReference>
<evidence type="ECO:0000256" key="5">
    <source>
        <dbReference type="ARBA" id="ARBA00022692"/>
    </source>
</evidence>
<feature type="transmembrane region" description="Helical" evidence="17">
    <location>
        <begin position="195"/>
        <end position="215"/>
    </location>
</feature>
<evidence type="ECO:0000259" key="19">
    <source>
        <dbReference type="Pfam" id="PF01769"/>
    </source>
</evidence>
<keyword evidence="5 17" id="KW-0812">Transmembrane</keyword>
<feature type="transmembrane region" description="Helical" evidence="17">
    <location>
        <begin position="353"/>
        <end position="376"/>
    </location>
</feature>
<dbReference type="InterPro" id="IPR045349">
    <property type="entry name" value="SLC41A1-3"/>
</dbReference>
<dbReference type="GO" id="GO:0005886">
    <property type="term" value="C:plasma membrane"/>
    <property type="evidence" value="ECO:0007669"/>
    <property type="project" value="UniProtKB-SubCell"/>
</dbReference>
<comment type="function">
    <text evidence="16">Acts as a plasma-membrane magnesium transporter. Can also mediate the transport of other divalent metal cations in an order of Ba(2+) &gt; Ni(2+) &gt; Co(2+) &gt; Fe(2+) &gt; Mn(2+).</text>
</comment>
<comment type="catalytic activity">
    <reaction evidence="15">
        <text>Ni(2+)(in) = Ni(2+)(out)</text>
        <dbReference type="Rhea" id="RHEA:29831"/>
        <dbReference type="ChEBI" id="CHEBI:49786"/>
    </reaction>
</comment>
<dbReference type="Proteomes" id="UP000694546">
    <property type="component" value="Chromosome 9"/>
</dbReference>
<dbReference type="GO" id="GO:0022890">
    <property type="term" value="F:inorganic cation transmembrane transporter activity"/>
    <property type="evidence" value="ECO:0007669"/>
    <property type="project" value="UniProtKB-UniRule"/>
</dbReference>
<organism evidence="20 21">
    <name type="scientific">Gadus morhua</name>
    <name type="common">Atlantic cod</name>
    <dbReference type="NCBI Taxonomy" id="8049"/>
    <lineage>
        <taxon>Eukaryota</taxon>
        <taxon>Metazoa</taxon>
        <taxon>Chordata</taxon>
        <taxon>Craniata</taxon>
        <taxon>Vertebrata</taxon>
        <taxon>Euteleostomi</taxon>
        <taxon>Actinopterygii</taxon>
        <taxon>Neopterygii</taxon>
        <taxon>Teleostei</taxon>
        <taxon>Neoteleostei</taxon>
        <taxon>Acanthomorphata</taxon>
        <taxon>Zeiogadaria</taxon>
        <taxon>Gadariae</taxon>
        <taxon>Gadiformes</taxon>
        <taxon>Gadoidei</taxon>
        <taxon>Gadidae</taxon>
        <taxon>Gadus</taxon>
    </lineage>
</organism>
<feature type="transmembrane region" description="Helical" evidence="17">
    <location>
        <begin position="294"/>
        <end position="317"/>
    </location>
</feature>
<feature type="region of interest" description="Disordered" evidence="18">
    <location>
        <begin position="74"/>
        <end position="102"/>
    </location>
</feature>
<keyword evidence="4" id="KW-1003">Cell membrane</keyword>
<dbReference type="Pfam" id="PF01769">
    <property type="entry name" value="MgtE"/>
    <property type="match status" value="2"/>
</dbReference>
<comment type="catalytic activity">
    <reaction evidence="12">
        <text>Mn(2+)(in) = Mn(2+)(out)</text>
        <dbReference type="Rhea" id="RHEA:28699"/>
        <dbReference type="ChEBI" id="CHEBI:29035"/>
    </reaction>
</comment>
<dbReference type="GeneTree" id="ENSGT00950000183042"/>
<evidence type="ECO:0000256" key="11">
    <source>
        <dbReference type="ARBA" id="ARBA00034269"/>
    </source>
</evidence>
<feature type="transmembrane region" description="Helical" evidence="17">
    <location>
        <begin position="329"/>
        <end position="347"/>
    </location>
</feature>
<dbReference type="PANTHER" id="PTHR16228:SF25">
    <property type="entry name" value="SOLUTE CARRIER FAMILY 41 MEMBER 2"/>
    <property type="match status" value="1"/>
</dbReference>
<feature type="domain" description="SLC41A/MgtE integral membrane" evidence="19">
    <location>
        <begin position="363"/>
        <end position="504"/>
    </location>
</feature>